<dbReference type="InterPro" id="IPR050640">
    <property type="entry name" value="Bact_2-comp_sensor_kinase"/>
</dbReference>
<dbReference type="InterPro" id="IPR010559">
    <property type="entry name" value="Sig_transdc_His_kin_internal"/>
</dbReference>
<reference evidence="4 5" key="1">
    <citation type="journal article" date="2023" name="Genome Announc.">
        <title>Pan-Genome Analyses of the Genus Cohnella and Proposal of the Novel Species Cohnella silvisoli sp. nov., Isolated from Forest Soil.</title>
        <authorList>
            <person name="Wang C."/>
            <person name="Mao L."/>
            <person name="Bao G."/>
            <person name="Zhu H."/>
        </authorList>
    </citation>
    <scope>NUCLEOTIDE SEQUENCE [LARGE SCALE GENOMIC DNA]</scope>
    <source>
        <strain evidence="4 5">NL03-T5-1</strain>
    </source>
</reference>
<keyword evidence="4" id="KW-0808">Transferase</keyword>
<dbReference type="Pfam" id="PF06580">
    <property type="entry name" value="His_kinase"/>
    <property type="match status" value="1"/>
</dbReference>
<dbReference type="SUPFAM" id="SSF55874">
    <property type="entry name" value="ATPase domain of HSP90 chaperone/DNA topoisomerase II/histidine kinase"/>
    <property type="match status" value="1"/>
</dbReference>
<sequence>MLLRKRRASIFTKLSLTFLVFLLPFYMMTLLLSQQGGKNIRSEIMKSSMSKGSYYIQSLDREIDRILKQMYEMIADRDLMLLGISSDLKSYDLQQIVNALQKRLSLLKASSLYVEEPMIYLPLMGRTISDFSASEGSGLSAEELERLVRNANPDRVMRTKDGRIFMSLGYPRNPVAKRQPLYVIIVELSTSRMLENMQGASNMEQGNLILANPAENWSISDGKDEELSQRIKSLFPLVHSENNLSGVRSLKVGKLNYWITYASSGRFGTTWVEYVPERNVLGELRRYETGIYLLLFFSIVGSLLFSLSLYRMIHAPLRKLVSAFRFAEQGSFITLHVAEAKNEFFYLLNGFNQMTSRLKVLIQEVYEKGMMSQRSELRRLQAQINPHFLYNCFFILEGLMEDEEHRKARSFARFLQQYYRYITRDAEDHIALAEEMEHARNYLGIQIICYKENIDVEFEPLADQSCSLRVPRLIVQPIIENAYKHAFVSVKGALWIHSKIDNGYVRIFVEDDGKGLKDEEILILSDMLRVRSSERDESTGLINVHRRLQLKFGADCGLTLSRSQLGGLCVVLTMKMSEEEFACTG</sequence>
<dbReference type="GO" id="GO:0016301">
    <property type="term" value="F:kinase activity"/>
    <property type="evidence" value="ECO:0007669"/>
    <property type="project" value="UniProtKB-KW"/>
</dbReference>
<dbReference type="Pfam" id="PF02518">
    <property type="entry name" value="HATPase_c"/>
    <property type="match status" value="1"/>
</dbReference>
<evidence type="ECO:0000313" key="5">
    <source>
        <dbReference type="Proteomes" id="UP001493487"/>
    </source>
</evidence>
<evidence type="ECO:0000259" key="2">
    <source>
        <dbReference type="Pfam" id="PF02518"/>
    </source>
</evidence>
<feature type="domain" description="Signal transduction histidine kinase internal region" evidence="3">
    <location>
        <begin position="376"/>
        <end position="453"/>
    </location>
</feature>
<protein>
    <submittedName>
        <fullName evidence="4">Histidine kinase</fullName>
    </submittedName>
</protein>
<accession>A0ABV1L2E6</accession>
<dbReference type="Gene3D" id="3.30.565.10">
    <property type="entry name" value="Histidine kinase-like ATPase, C-terminal domain"/>
    <property type="match status" value="1"/>
</dbReference>
<dbReference type="PANTHER" id="PTHR34220:SF7">
    <property type="entry name" value="SENSOR HISTIDINE KINASE YPDA"/>
    <property type="match status" value="1"/>
</dbReference>
<dbReference type="Proteomes" id="UP001493487">
    <property type="component" value="Unassembled WGS sequence"/>
</dbReference>
<comment type="caution">
    <text evidence="4">The sequence shown here is derived from an EMBL/GenBank/DDBJ whole genome shotgun (WGS) entry which is preliminary data.</text>
</comment>
<keyword evidence="4" id="KW-0418">Kinase</keyword>
<gene>
    <name evidence="4" type="ORF">QJS35_29460</name>
</gene>
<feature type="transmembrane region" description="Helical" evidence="1">
    <location>
        <begin position="291"/>
        <end position="310"/>
    </location>
</feature>
<keyword evidence="1" id="KW-1133">Transmembrane helix</keyword>
<dbReference type="InterPro" id="IPR003594">
    <property type="entry name" value="HATPase_dom"/>
</dbReference>
<keyword evidence="1" id="KW-0812">Transmembrane</keyword>
<dbReference type="RefSeq" id="WP_232184532.1">
    <property type="nucleotide sequence ID" value="NZ_JAIOAP010000003.1"/>
</dbReference>
<keyword evidence="5" id="KW-1185">Reference proteome</keyword>
<dbReference type="Gene3D" id="6.10.340.10">
    <property type="match status" value="1"/>
</dbReference>
<keyword evidence="1" id="KW-0472">Membrane</keyword>
<proteinExistence type="predicted"/>
<evidence type="ECO:0000259" key="3">
    <source>
        <dbReference type="Pfam" id="PF06580"/>
    </source>
</evidence>
<dbReference type="PANTHER" id="PTHR34220">
    <property type="entry name" value="SENSOR HISTIDINE KINASE YPDA"/>
    <property type="match status" value="1"/>
</dbReference>
<evidence type="ECO:0000256" key="1">
    <source>
        <dbReference type="SAM" id="Phobius"/>
    </source>
</evidence>
<feature type="domain" description="Histidine kinase/HSP90-like ATPase" evidence="2">
    <location>
        <begin position="472"/>
        <end position="576"/>
    </location>
</feature>
<evidence type="ECO:0000313" key="4">
    <source>
        <dbReference type="EMBL" id="MEQ4486508.1"/>
    </source>
</evidence>
<organism evidence="4 5">
    <name type="scientific">Cohnella silvisoli</name>
    <dbReference type="NCBI Taxonomy" id="2873699"/>
    <lineage>
        <taxon>Bacteria</taxon>
        <taxon>Bacillati</taxon>
        <taxon>Bacillota</taxon>
        <taxon>Bacilli</taxon>
        <taxon>Bacillales</taxon>
        <taxon>Paenibacillaceae</taxon>
        <taxon>Cohnella</taxon>
    </lineage>
</organism>
<dbReference type="EMBL" id="JASKHM010000022">
    <property type="protein sequence ID" value="MEQ4486508.1"/>
    <property type="molecule type" value="Genomic_DNA"/>
</dbReference>
<name>A0ABV1L2E6_9BACL</name>
<dbReference type="InterPro" id="IPR036890">
    <property type="entry name" value="HATPase_C_sf"/>
</dbReference>